<accession>A0A5C0ZYZ7</accession>
<evidence type="ECO:0000256" key="3">
    <source>
        <dbReference type="ARBA" id="ARBA00023052"/>
    </source>
</evidence>
<dbReference type="InterPro" id="IPR029061">
    <property type="entry name" value="THDP-binding"/>
</dbReference>
<dbReference type="Proteomes" id="UP000322553">
    <property type="component" value="Chromosome"/>
</dbReference>
<dbReference type="EMBL" id="CP043420">
    <property type="protein sequence ID" value="QEL09979.1"/>
    <property type="molecule type" value="Genomic_DNA"/>
</dbReference>
<comment type="cofactor">
    <cofactor evidence="1">
        <name>thiamine diphosphate</name>
        <dbReference type="ChEBI" id="CHEBI:58937"/>
    </cofactor>
</comment>
<keyword evidence="3" id="KW-0786">Thiamine pyrophosphate</keyword>
<evidence type="ECO:0000256" key="2">
    <source>
        <dbReference type="ARBA" id="ARBA00007131"/>
    </source>
</evidence>
<dbReference type="KEGG" id="kuy:FY550_01740"/>
<dbReference type="Pfam" id="PF02779">
    <property type="entry name" value="Transket_pyr"/>
    <property type="match status" value="1"/>
</dbReference>
<dbReference type="PANTHER" id="PTHR43825">
    <property type="entry name" value="PYRUVATE DEHYDROGENASE E1 COMPONENT"/>
    <property type="match status" value="1"/>
</dbReference>
<dbReference type="InterPro" id="IPR033248">
    <property type="entry name" value="Transketolase_C"/>
</dbReference>
<dbReference type="InterPro" id="IPR005475">
    <property type="entry name" value="Transketolase-like_Pyr-bd"/>
</dbReference>
<evidence type="ECO:0000259" key="4">
    <source>
        <dbReference type="SMART" id="SM00861"/>
    </source>
</evidence>
<feature type="domain" description="Transketolase-like pyrimidine-binding" evidence="4">
    <location>
        <begin position="12"/>
        <end position="177"/>
    </location>
</feature>
<dbReference type="InterPro" id="IPR051157">
    <property type="entry name" value="PDH/Transketolase"/>
</dbReference>
<protein>
    <submittedName>
        <fullName evidence="5">Transketolase family protein</fullName>
    </submittedName>
</protein>
<gene>
    <name evidence="5" type="ORF">FY550_01740</name>
</gene>
<dbReference type="OrthoDB" id="8732661at2"/>
<dbReference type="Gene3D" id="3.40.50.970">
    <property type="match status" value="1"/>
</dbReference>
<evidence type="ECO:0000313" key="6">
    <source>
        <dbReference type="Proteomes" id="UP000322553"/>
    </source>
</evidence>
<organism evidence="5 6">
    <name type="scientific">Kushneria phosphatilytica</name>
    <dbReference type="NCBI Taxonomy" id="657387"/>
    <lineage>
        <taxon>Bacteria</taxon>
        <taxon>Pseudomonadati</taxon>
        <taxon>Pseudomonadota</taxon>
        <taxon>Gammaproteobacteria</taxon>
        <taxon>Oceanospirillales</taxon>
        <taxon>Halomonadaceae</taxon>
        <taxon>Kushneria</taxon>
    </lineage>
</organism>
<dbReference type="SUPFAM" id="SSF52518">
    <property type="entry name" value="Thiamin diphosphate-binding fold (THDP-binding)"/>
    <property type="match status" value="1"/>
</dbReference>
<dbReference type="PANTHER" id="PTHR43825:SF1">
    <property type="entry name" value="TRANSKETOLASE-LIKE PYRIMIDINE-BINDING DOMAIN-CONTAINING PROTEIN"/>
    <property type="match status" value="1"/>
</dbReference>
<dbReference type="CDD" id="cd07033">
    <property type="entry name" value="TPP_PYR_DXS_TK_like"/>
    <property type="match status" value="1"/>
</dbReference>
<evidence type="ECO:0000313" key="5">
    <source>
        <dbReference type="EMBL" id="QEL09979.1"/>
    </source>
</evidence>
<dbReference type="FunFam" id="3.40.50.970:FF:000129">
    <property type="entry name" value="Transketolase"/>
    <property type="match status" value="1"/>
</dbReference>
<dbReference type="AlphaFoldDB" id="A0A5C0ZYZ7"/>
<dbReference type="SMART" id="SM00861">
    <property type="entry name" value="Transket_pyr"/>
    <property type="match status" value="1"/>
</dbReference>
<sequence>MSTATENQVMLHDCRDAFAATLEQLARADERIVTVANDSVGSSKLGSFRKQWPERLVNVGIAEQSLVGVGAGLANSGLIPFVCAASCFLTGRALEQIKADIAYSQANVKLCGISSGVAYGQLGPTHHSIEDLAWTRVLDGLEIFVPVDDVETAQVIRYVADSDRPAFVRLSRMGVPTLMSEDYQFRPGQAPVLRQGNDITLIGCGVTVCRALEAAEQLAQSGIEARVISCTSIAPLDRNTLLSAARETGHLLTLEEHSVRGGMGSAVAELVAQEAPCRMKLLGFESFAPTGAAGWLLDDAGMSVEGIVTSAHALLK</sequence>
<evidence type="ECO:0000256" key="1">
    <source>
        <dbReference type="ARBA" id="ARBA00001964"/>
    </source>
</evidence>
<dbReference type="InterPro" id="IPR009014">
    <property type="entry name" value="Transketo_C/PFOR_II"/>
</dbReference>
<dbReference type="Gene3D" id="3.40.50.920">
    <property type="match status" value="1"/>
</dbReference>
<keyword evidence="6" id="KW-1185">Reference proteome</keyword>
<dbReference type="RefSeq" id="WP_139148760.1">
    <property type="nucleotide sequence ID" value="NZ_CP043420.1"/>
</dbReference>
<dbReference type="SUPFAM" id="SSF52922">
    <property type="entry name" value="TK C-terminal domain-like"/>
    <property type="match status" value="1"/>
</dbReference>
<comment type="similarity">
    <text evidence="2">Belongs to the transketolase family.</text>
</comment>
<reference evidence="5 6" key="1">
    <citation type="submission" date="2019-08" db="EMBL/GenBank/DDBJ databases">
        <title>Complete genome sequence of Kushneria sp. YCWA18, a halophilic phosphate-solubilizing bacterium isolated from Daqiao saltern in China.</title>
        <authorList>
            <person name="Du G.-X."/>
            <person name="Qu L.-Y."/>
        </authorList>
    </citation>
    <scope>NUCLEOTIDE SEQUENCE [LARGE SCALE GENOMIC DNA]</scope>
    <source>
        <strain evidence="5 6">YCWA18</strain>
    </source>
</reference>
<proteinExistence type="inferred from homology"/>
<name>A0A5C0ZYZ7_9GAMM</name>
<dbReference type="Pfam" id="PF02780">
    <property type="entry name" value="Transketolase_C"/>
    <property type="match status" value="1"/>
</dbReference>